<dbReference type="GO" id="GO:0005524">
    <property type="term" value="F:ATP binding"/>
    <property type="evidence" value="ECO:0007669"/>
    <property type="project" value="UniProtKB-KW"/>
</dbReference>
<comment type="caution">
    <text evidence="8">The sequence shown here is derived from an EMBL/GenBank/DDBJ whole genome shotgun (WGS) entry which is preliminary data.</text>
</comment>
<dbReference type="Gene3D" id="1.10.8.60">
    <property type="match status" value="1"/>
</dbReference>
<dbReference type="SMART" id="SM00091">
    <property type="entry name" value="PAS"/>
    <property type="match status" value="1"/>
</dbReference>
<dbReference type="EMBL" id="JACCEW010000005">
    <property type="protein sequence ID" value="NYT38361.1"/>
    <property type="molecule type" value="Genomic_DNA"/>
</dbReference>
<dbReference type="GO" id="GO:0005737">
    <property type="term" value="C:cytoplasm"/>
    <property type="evidence" value="ECO:0007669"/>
    <property type="project" value="InterPro"/>
</dbReference>
<keyword evidence="9" id="KW-1185">Reference proteome</keyword>
<keyword evidence="4" id="KW-0238">DNA-binding</keyword>
<dbReference type="InterPro" id="IPR000014">
    <property type="entry name" value="PAS"/>
</dbReference>
<protein>
    <submittedName>
        <fullName evidence="8">Propionate catabolism operon regulatory protein PrpR</fullName>
    </submittedName>
</protein>
<evidence type="ECO:0000259" key="6">
    <source>
        <dbReference type="PROSITE" id="PS50045"/>
    </source>
</evidence>
<feature type="domain" description="PAS" evidence="7">
    <location>
        <begin position="203"/>
        <end position="261"/>
    </location>
</feature>
<evidence type="ECO:0000256" key="5">
    <source>
        <dbReference type="ARBA" id="ARBA00023163"/>
    </source>
</evidence>
<evidence type="ECO:0000259" key="7">
    <source>
        <dbReference type="PROSITE" id="PS50112"/>
    </source>
</evidence>
<dbReference type="SUPFAM" id="SSF52540">
    <property type="entry name" value="P-loop containing nucleoside triphosphate hydrolases"/>
    <property type="match status" value="1"/>
</dbReference>
<dbReference type="PROSITE" id="PS00675">
    <property type="entry name" value="SIGMA54_INTERACT_1"/>
    <property type="match status" value="1"/>
</dbReference>
<gene>
    <name evidence="8" type="primary">prpR</name>
    <name evidence="8" type="ORF">H0A68_15865</name>
</gene>
<dbReference type="Pfam" id="PF02954">
    <property type="entry name" value="HTH_8"/>
    <property type="match status" value="1"/>
</dbReference>
<name>A0A853FIW5_9BURK</name>
<dbReference type="PROSITE" id="PS00676">
    <property type="entry name" value="SIGMA54_INTERACT_2"/>
    <property type="match status" value="1"/>
</dbReference>
<proteinExistence type="predicted"/>
<evidence type="ECO:0000313" key="9">
    <source>
        <dbReference type="Proteomes" id="UP000580517"/>
    </source>
</evidence>
<keyword evidence="1" id="KW-0547">Nucleotide-binding</keyword>
<evidence type="ECO:0000256" key="1">
    <source>
        <dbReference type="ARBA" id="ARBA00022741"/>
    </source>
</evidence>
<dbReference type="InterPro" id="IPR025944">
    <property type="entry name" value="Sigma_54_int_dom_CS"/>
</dbReference>
<dbReference type="AlphaFoldDB" id="A0A853FIW5"/>
<dbReference type="GO" id="GO:0043565">
    <property type="term" value="F:sequence-specific DNA binding"/>
    <property type="evidence" value="ECO:0007669"/>
    <property type="project" value="InterPro"/>
</dbReference>
<keyword evidence="5" id="KW-0804">Transcription</keyword>
<dbReference type="GO" id="GO:0019629">
    <property type="term" value="P:propionate catabolic process, 2-methylcitrate cycle"/>
    <property type="evidence" value="ECO:0007669"/>
    <property type="project" value="InterPro"/>
</dbReference>
<reference evidence="8 9" key="1">
    <citation type="submission" date="2020-07" db="EMBL/GenBank/DDBJ databases">
        <title>Taxonomic revisions and descriptions of new bacterial species based on genomic comparisons in the high-G+C-content subgroup of the family Alcaligenaceae.</title>
        <authorList>
            <person name="Szabo A."/>
            <person name="Felfoldi T."/>
        </authorList>
    </citation>
    <scope>NUCLEOTIDE SEQUENCE [LARGE SCALE GENOMIC DNA]</scope>
    <source>
        <strain evidence="8 9">DSM 25264</strain>
    </source>
</reference>
<dbReference type="Gene3D" id="3.40.50.300">
    <property type="entry name" value="P-loop containing nucleotide triphosphate hydrolases"/>
    <property type="match status" value="1"/>
</dbReference>
<evidence type="ECO:0000256" key="4">
    <source>
        <dbReference type="ARBA" id="ARBA00023125"/>
    </source>
</evidence>
<dbReference type="InterPro" id="IPR035965">
    <property type="entry name" value="PAS-like_dom_sf"/>
</dbReference>
<dbReference type="SUPFAM" id="SSF159800">
    <property type="entry name" value="PrpR receptor domain-like"/>
    <property type="match status" value="1"/>
</dbReference>
<dbReference type="GO" id="GO:0000156">
    <property type="term" value="F:phosphorelay response regulator activity"/>
    <property type="evidence" value="ECO:0007669"/>
    <property type="project" value="InterPro"/>
</dbReference>
<dbReference type="PRINTS" id="PR01590">
    <property type="entry name" value="HTHFIS"/>
</dbReference>
<dbReference type="Gene3D" id="3.40.50.10660">
    <property type="entry name" value="PrpR receptor domain-like"/>
    <property type="match status" value="1"/>
</dbReference>
<organism evidence="8 9">
    <name type="scientific">Allopusillimonas soli</name>
    <dbReference type="NCBI Taxonomy" id="659016"/>
    <lineage>
        <taxon>Bacteria</taxon>
        <taxon>Pseudomonadati</taxon>
        <taxon>Pseudomonadota</taxon>
        <taxon>Betaproteobacteria</taxon>
        <taxon>Burkholderiales</taxon>
        <taxon>Alcaligenaceae</taxon>
        <taxon>Allopusillimonas</taxon>
    </lineage>
</organism>
<dbReference type="Pfam" id="PF00158">
    <property type="entry name" value="Sigma54_activat"/>
    <property type="match status" value="1"/>
</dbReference>
<keyword evidence="3" id="KW-0805">Transcription regulation</keyword>
<dbReference type="InterPro" id="IPR027417">
    <property type="entry name" value="P-loop_NTPase"/>
</dbReference>
<dbReference type="InterPro" id="IPR025943">
    <property type="entry name" value="Sigma_54_int_dom_ATP-bd_2"/>
</dbReference>
<dbReference type="Gene3D" id="3.40.50.2300">
    <property type="match status" value="1"/>
</dbReference>
<dbReference type="CDD" id="cd00130">
    <property type="entry name" value="PAS"/>
    <property type="match status" value="1"/>
</dbReference>
<feature type="domain" description="Sigma-54 factor interaction" evidence="6">
    <location>
        <begin position="332"/>
        <end position="578"/>
    </location>
</feature>
<dbReference type="PANTHER" id="PTHR32071">
    <property type="entry name" value="TRANSCRIPTIONAL REGULATORY PROTEIN"/>
    <property type="match status" value="1"/>
</dbReference>
<dbReference type="PROSITE" id="PS00688">
    <property type="entry name" value="SIGMA54_INTERACT_3"/>
    <property type="match status" value="1"/>
</dbReference>
<accession>A0A853FIW5</accession>
<dbReference type="InterPro" id="IPR003593">
    <property type="entry name" value="AAA+_ATPase"/>
</dbReference>
<dbReference type="NCBIfam" id="TIGR02329">
    <property type="entry name" value="propionate_PrpR"/>
    <property type="match status" value="1"/>
</dbReference>
<evidence type="ECO:0000256" key="3">
    <source>
        <dbReference type="ARBA" id="ARBA00023015"/>
    </source>
</evidence>
<dbReference type="RefSeq" id="WP_129970259.1">
    <property type="nucleotide sequence ID" value="NZ_JACCEW010000005.1"/>
</dbReference>
<dbReference type="InterPro" id="IPR013767">
    <property type="entry name" value="PAS_fold"/>
</dbReference>
<dbReference type="Pfam" id="PF25601">
    <property type="entry name" value="AAA_lid_14"/>
    <property type="match status" value="1"/>
</dbReference>
<dbReference type="PROSITE" id="PS50045">
    <property type="entry name" value="SIGMA54_INTERACT_4"/>
    <property type="match status" value="1"/>
</dbReference>
<dbReference type="Proteomes" id="UP000580517">
    <property type="component" value="Unassembled WGS sequence"/>
</dbReference>
<dbReference type="OrthoDB" id="9761705at2"/>
<evidence type="ECO:0000256" key="2">
    <source>
        <dbReference type="ARBA" id="ARBA00022840"/>
    </source>
</evidence>
<dbReference type="InterPro" id="IPR002078">
    <property type="entry name" value="Sigma_54_int"/>
</dbReference>
<dbReference type="CDD" id="cd00009">
    <property type="entry name" value="AAA"/>
    <property type="match status" value="1"/>
</dbReference>
<dbReference type="Gene3D" id="1.10.10.60">
    <property type="entry name" value="Homeodomain-like"/>
    <property type="match status" value="1"/>
</dbReference>
<dbReference type="InterPro" id="IPR012704">
    <property type="entry name" value="Sig_transdc_resp-reg_PrpR"/>
</dbReference>
<dbReference type="InterPro" id="IPR010524">
    <property type="entry name" value="Sig_transdc_resp-reg_PrpR_N"/>
</dbReference>
<dbReference type="InterPro" id="IPR009057">
    <property type="entry name" value="Homeodomain-like_sf"/>
</dbReference>
<dbReference type="InterPro" id="IPR058031">
    <property type="entry name" value="AAA_lid_NorR"/>
</dbReference>
<dbReference type="Pfam" id="PF06506">
    <property type="entry name" value="PrpR_N"/>
    <property type="match status" value="1"/>
</dbReference>
<dbReference type="Pfam" id="PF00989">
    <property type="entry name" value="PAS"/>
    <property type="match status" value="1"/>
</dbReference>
<evidence type="ECO:0000313" key="8">
    <source>
        <dbReference type="EMBL" id="NYT38361.1"/>
    </source>
</evidence>
<dbReference type="Gene3D" id="3.30.450.20">
    <property type="entry name" value="PAS domain"/>
    <property type="match status" value="1"/>
</dbReference>
<dbReference type="InterPro" id="IPR025662">
    <property type="entry name" value="Sigma_54_int_dom_ATP-bd_1"/>
</dbReference>
<dbReference type="SUPFAM" id="SSF55785">
    <property type="entry name" value="PYP-like sensor domain (PAS domain)"/>
    <property type="match status" value="1"/>
</dbReference>
<dbReference type="InterPro" id="IPR002197">
    <property type="entry name" value="HTH_Fis"/>
</dbReference>
<dbReference type="SUPFAM" id="SSF46689">
    <property type="entry name" value="Homeodomain-like"/>
    <property type="match status" value="1"/>
</dbReference>
<dbReference type="SMART" id="SM00382">
    <property type="entry name" value="AAA"/>
    <property type="match status" value="1"/>
</dbReference>
<dbReference type="PANTHER" id="PTHR32071:SF81">
    <property type="entry name" value="PROPIONATE CATABOLISM OPERON REGULATORY PROTEIN"/>
    <property type="match status" value="1"/>
</dbReference>
<dbReference type="PROSITE" id="PS50112">
    <property type="entry name" value="PAS"/>
    <property type="match status" value="1"/>
</dbReference>
<sequence>MSSVFTASQGTRLRLVAAGMHELRLLFEEVAPQYSPVAEITIIDKGYSQAVSDIQAMRQDQGVDIVVSAGTNGSFLRQHLDIPVVMVKAGGLDIMRGLARASRGSRRIGLVAYGAVPPELRHFNDLFGLGVALRAYSAEEEAEGCVRELLALGVESIIGHGLVTDLARSYGIEGILLYSQGAVREAIEDAVEVARISRLESARREKLNTILGRLKDGVVAVDLDERIEIINPAMAAVLGRPADQLVGQRLGMVNSVLSLQDTLRTGQTEAELVRQVGGKTVVLTRMPVLEQGRHTGAVLVCQDPVAIQRMDRSLRSRGKPRSNAARYGLEQLVGRSPAIGRVRQRALTCARSDATVLIIGESGTGKELLAQGIHNASNRRAQPFVAVNCAAFPDSLLESELFGYVDGAFTGSSRGGKVGLFEAAHTGTLFLDEIGEMPLPLQTRLLRVLQEREVLRIGATQPTPVDVRIIAATHQDLAERARSGHFRSDLYYRLNILLLTLPPLRERLSDLPLLVSHLHEKIARRLGVSNSVESTLGEAGHAAGGGREVVQAIVEAARGYAWPGNIRELENLIERVMVFCESAPAGGDAAIELRSIAPELFMAAGGAQRPVPGNRQAALAVAGVLTKGAATALNEKGAPEEPSGEKVFYADRLLKDTAALTPQAVLEALKACDGNRAAAAAALGISRTTLWRRLKRMEAGARNYRLPNTF</sequence>
<keyword evidence="2" id="KW-0067">ATP-binding</keyword>
<dbReference type="GO" id="GO:0006355">
    <property type="term" value="P:regulation of DNA-templated transcription"/>
    <property type="evidence" value="ECO:0007669"/>
    <property type="project" value="InterPro"/>
</dbReference>
<dbReference type="FunFam" id="3.40.50.300:FF:000006">
    <property type="entry name" value="DNA-binding transcriptional regulator NtrC"/>
    <property type="match status" value="1"/>
</dbReference>